<comment type="similarity">
    <text evidence="1">Belongs to the CdaR family.</text>
</comment>
<name>A0ABY7JS69_9FIRM</name>
<dbReference type="Pfam" id="PF07905">
    <property type="entry name" value="PucR"/>
    <property type="match status" value="1"/>
</dbReference>
<gene>
    <name evidence="3" type="ORF">O0R46_08045</name>
</gene>
<dbReference type="InterPro" id="IPR042070">
    <property type="entry name" value="PucR_C-HTH_sf"/>
</dbReference>
<reference evidence="3" key="1">
    <citation type="submission" date="2022-12" db="EMBL/GenBank/DDBJ databases">
        <title>Peptostreptococcus.</title>
        <authorList>
            <person name="Lee S.H."/>
        </authorList>
    </citation>
    <scope>NUCLEOTIDE SEQUENCE</scope>
    <source>
        <strain evidence="3">CBA3647</strain>
    </source>
</reference>
<evidence type="ECO:0000313" key="4">
    <source>
        <dbReference type="Proteomes" id="UP001164187"/>
    </source>
</evidence>
<dbReference type="RefSeq" id="WP_269311239.1">
    <property type="nucleotide sequence ID" value="NZ_CP114052.1"/>
</dbReference>
<keyword evidence="4" id="KW-1185">Reference proteome</keyword>
<accession>A0ABY7JS69</accession>
<dbReference type="InterPro" id="IPR051448">
    <property type="entry name" value="CdaR-like_regulators"/>
</dbReference>
<dbReference type="Pfam" id="PF13556">
    <property type="entry name" value="HTH_30"/>
    <property type="match status" value="1"/>
</dbReference>
<dbReference type="InterPro" id="IPR041522">
    <property type="entry name" value="CdaR_GGDEF"/>
</dbReference>
<protein>
    <submittedName>
        <fullName evidence="3">PucR family transcriptional regulator ligand-binding domain-containing protein</fullName>
    </submittedName>
</protein>
<proteinExistence type="inferred from homology"/>
<dbReference type="PANTHER" id="PTHR33744:SF1">
    <property type="entry name" value="DNA-BINDING TRANSCRIPTIONAL ACTIVATOR ADER"/>
    <property type="match status" value="1"/>
</dbReference>
<dbReference type="InterPro" id="IPR012914">
    <property type="entry name" value="PucR_dom"/>
</dbReference>
<dbReference type="PANTHER" id="PTHR33744">
    <property type="entry name" value="CARBOHYDRATE DIACID REGULATOR"/>
    <property type="match status" value="1"/>
</dbReference>
<evidence type="ECO:0000313" key="3">
    <source>
        <dbReference type="EMBL" id="WAW14542.1"/>
    </source>
</evidence>
<evidence type="ECO:0000256" key="1">
    <source>
        <dbReference type="ARBA" id="ARBA00006754"/>
    </source>
</evidence>
<dbReference type="Proteomes" id="UP001164187">
    <property type="component" value="Chromosome"/>
</dbReference>
<dbReference type="EMBL" id="CP114052">
    <property type="protein sequence ID" value="WAW14542.1"/>
    <property type="molecule type" value="Genomic_DNA"/>
</dbReference>
<dbReference type="InterPro" id="IPR000160">
    <property type="entry name" value="GGDEF_dom"/>
</dbReference>
<dbReference type="InterPro" id="IPR025736">
    <property type="entry name" value="PucR_C-HTH_dom"/>
</dbReference>
<sequence>MNNYISVRDILKTPDFKNFEVLAGNSALDNEVTSITIMDSPDPFPWSKGGEIVLSSGYVFKKYEDEFDDLLVKMKDAGIVALFIKVERYFKNIPMHILELADQIGFVIVNVPIEMAFKDVINPTLSRIVDIQSEAIKISERVHDNFTQLVINGDDTSTIVDVIGQIFKENICYYDQYFDKLYYKNKVILCDNKEKLKEINILLGEKSTYKIGPNRKIYGYIIFLDIDKDIEVEDLYNTLSHANTALILDTQKKISSMQIEDRHKNEFIHDIIMNNIKSQVEVEARAKVFGWMFTNNIRAMVIDIDDFKEQYLKIYKNDQSAQVLNDELENIREHMLNDVIRIVKSYYISSVYAILSDSIIFLLQSDREEDREKSHLLACGKEVRKSTRENYDFTVTIGVGEEKTSIVDVHESYKEAQMSIKIARVIFKKNAYMLYSELGVYRVLYSIYENEDVKSFCDSKIGSIVDYDRKYDSDLLDTLINIAENDWNLKTTAEKMYMHYNTIKYRYKKICSILAEDLSHSEARLSIGLALKIYQMNL</sequence>
<dbReference type="PROSITE" id="PS50887">
    <property type="entry name" value="GGDEF"/>
    <property type="match status" value="1"/>
</dbReference>
<dbReference type="Gene3D" id="1.10.10.2840">
    <property type="entry name" value="PucR C-terminal helix-turn-helix domain"/>
    <property type="match status" value="1"/>
</dbReference>
<dbReference type="Pfam" id="PF17853">
    <property type="entry name" value="GGDEF_2"/>
    <property type="match status" value="1"/>
</dbReference>
<feature type="domain" description="GGDEF" evidence="2">
    <location>
        <begin position="295"/>
        <end position="437"/>
    </location>
</feature>
<organism evidence="3 4">
    <name type="scientific">Peptostreptococcus equinus</name>
    <dbReference type="NCBI Taxonomy" id="3003601"/>
    <lineage>
        <taxon>Bacteria</taxon>
        <taxon>Bacillati</taxon>
        <taxon>Bacillota</taxon>
        <taxon>Clostridia</taxon>
        <taxon>Peptostreptococcales</taxon>
        <taxon>Peptostreptococcaceae</taxon>
        <taxon>Peptostreptococcus</taxon>
    </lineage>
</organism>
<evidence type="ECO:0000259" key="2">
    <source>
        <dbReference type="PROSITE" id="PS50887"/>
    </source>
</evidence>